<keyword evidence="3" id="KW-1185">Reference proteome</keyword>
<dbReference type="Proteomes" id="UP000544090">
    <property type="component" value="Unassembled WGS sequence"/>
</dbReference>
<comment type="caution">
    <text evidence="2">The sequence shown here is derived from an EMBL/GenBank/DDBJ whole genome shotgun (WGS) entry which is preliminary data.</text>
</comment>
<keyword evidence="1" id="KW-0472">Membrane</keyword>
<dbReference type="AlphaFoldDB" id="A0A7X6HFN5"/>
<organism evidence="2 3">
    <name type="scientific">Arthrobacter mobilis</name>
    <dbReference type="NCBI Taxonomy" id="2724944"/>
    <lineage>
        <taxon>Bacteria</taxon>
        <taxon>Bacillati</taxon>
        <taxon>Actinomycetota</taxon>
        <taxon>Actinomycetes</taxon>
        <taxon>Micrococcales</taxon>
        <taxon>Micrococcaceae</taxon>
        <taxon>Arthrobacter</taxon>
    </lineage>
</organism>
<keyword evidence="1" id="KW-0812">Transmembrane</keyword>
<evidence type="ECO:0000313" key="2">
    <source>
        <dbReference type="EMBL" id="NKX56284.1"/>
    </source>
</evidence>
<name>A0A7X6HFN5_9MICC</name>
<gene>
    <name evidence="2" type="ORF">HGG74_17470</name>
</gene>
<sequence length="63" mass="6636">MKYLYVLLTVSIVLCCFNLVGVSAAITGGEAGLALLMLLLAVVLFILALGTARVIDKHQGEES</sequence>
<accession>A0A7X6HFN5</accession>
<dbReference type="RefSeq" id="WP_168488432.1">
    <property type="nucleotide sequence ID" value="NZ_JAAZSQ010000021.1"/>
</dbReference>
<evidence type="ECO:0000256" key="1">
    <source>
        <dbReference type="SAM" id="Phobius"/>
    </source>
</evidence>
<protein>
    <submittedName>
        <fullName evidence="2">Uncharacterized protein</fullName>
    </submittedName>
</protein>
<feature type="transmembrane region" description="Helical" evidence="1">
    <location>
        <begin position="34"/>
        <end position="55"/>
    </location>
</feature>
<reference evidence="2 3" key="1">
    <citation type="submission" date="2020-04" db="EMBL/GenBank/DDBJ databases">
        <title>Arthrobacter sp. nov.</title>
        <authorList>
            <person name="Liu S."/>
        </authorList>
    </citation>
    <scope>NUCLEOTIDE SEQUENCE [LARGE SCALE GENOMIC DNA]</scope>
    <source>
        <strain evidence="2 3">E918</strain>
    </source>
</reference>
<proteinExistence type="predicted"/>
<evidence type="ECO:0000313" key="3">
    <source>
        <dbReference type="Proteomes" id="UP000544090"/>
    </source>
</evidence>
<dbReference type="EMBL" id="JAAZSQ010000021">
    <property type="protein sequence ID" value="NKX56284.1"/>
    <property type="molecule type" value="Genomic_DNA"/>
</dbReference>
<keyword evidence="1" id="KW-1133">Transmembrane helix</keyword>